<protein>
    <submittedName>
        <fullName evidence="5">DeoR family transcriptional regulator</fullName>
    </submittedName>
</protein>
<dbReference type="InterPro" id="IPR001034">
    <property type="entry name" value="DeoR_HTH"/>
</dbReference>
<dbReference type="SMART" id="SM00420">
    <property type="entry name" value="HTH_DEOR"/>
    <property type="match status" value="1"/>
</dbReference>
<evidence type="ECO:0000313" key="6">
    <source>
        <dbReference type="Proteomes" id="UP000619743"/>
    </source>
</evidence>
<dbReference type="SUPFAM" id="SSF100950">
    <property type="entry name" value="NagB/RpiA/CoA transferase-like"/>
    <property type="match status" value="1"/>
</dbReference>
<evidence type="ECO:0000313" key="5">
    <source>
        <dbReference type="EMBL" id="GGA79618.1"/>
    </source>
</evidence>
<keyword evidence="2" id="KW-0238">DNA-binding</keyword>
<evidence type="ECO:0000256" key="2">
    <source>
        <dbReference type="ARBA" id="ARBA00023125"/>
    </source>
</evidence>
<dbReference type="InterPro" id="IPR037171">
    <property type="entry name" value="NagB/RpiA_transferase-like"/>
</dbReference>
<proteinExistence type="predicted"/>
<dbReference type="PROSITE" id="PS00894">
    <property type="entry name" value="HTH_DEOR_1"/>
    <property type="match status" value="1"/>
</dbReference>
<dbReference type="InterPro" id="IPR036390">
    <property type="entry name" value="WH_DNA-bd_sf"/>
</dbReference>
<feature type="domain" description="HTH deoR-type" evidence="4">
    <location>
        <begin position="19"/>
        <end position="74"/>
    </location>
</feature>
<dbReference type="InterPro" id="IPR018356">
    <property type="entry name" value="Tscrpt_reg_HTH_DeoR_CS"/>
</dbReference>
<evidence type="ECO:0000259" key="4">
    <source>
        <dbReference type="PROSITE" id="PS51000"/>
    </source>
</evidence>
<reference evidence="6" key="1">
    <citation type="journal article" date="2019" name="Int. J. Syst. Evol. Microbiol.">
        <title>The Global Catalogue of Microorganisms (GCM) 10K type strain sequencing project: providing services to taxonomists for standard genome sequencing and annotation.</title>
        <authorList>
            <consortium name="The Broad Institute Genomics Platform"/>
            <consortium name="The Broad Institute Genome Sequencing Center for Infectious Disease"/>
            <person name="Wu L."/>
            <person name="Ma J."/>
        </authorList>
    </citation>
    <scope>NUCLEOTIDE SEQUENCE [LARGE SCALE GENOMIC DNA]</scope>
    <source>
        <strain evidence="6">CGMCC 1.10130</strain>
    </source>
</reference>
<evidence type="ECO:0000256" key="1">
    <source>
        <dbReference type="ARBA" id="ARBA00023015"/>
    </source>
</evidence>
<dbReference type="NCBIfam" id="NF040887">
    <property type="entry name" value="trans_reg_YciT"/>
    <property type="match status" value="1"/>
</dbReference>
<dbReference type="Proteomes" id="UP000619743">
    <property type="component" value="Unassembled WGS sequence"/>
</dbReference>
<dbReference type="GO" id="GO:0003700">
    <property type="term" value="F:DNA-binding transcription factor activity"/>
    <property type="evidence" value="ECO:0007669"/>
    <property type="project" value="InterPro"/>
</dbReference>
<dbReference type="SMART" id="SM01134">
    <property type="entry name" value="DeoRC"/>
    <property type="match status" value="1"/>
</dbReference>
<evidence type="ECO:0000256" key="3">
    <source>
        <dbReference type="ARBA" id="ARBA00023163"/>
    </source>
</evidence>
<dbReference type="Gene3D" id="1.10.10.10">
    <property type="entry name" value="Winged helix-like DNA-binding domain superfamily/Winged helix DNA-binding domain"/>
    <property type="match status" value="1"/>
</dbReference>
<dbReference type="Gene3D" id="3.40.50.1360">
    <property type="match status" value="1"/>
</dbReference>
<dbReference type="PANTHER" id="PTHR30363:SF59">
    <property type="entry name" value="DEOR FAMILY REGULATORY PROTEIN"/>
    <property type="match status" value="1"/>
</dbReference>
<accession>A0A8J2U5P7</accession>
<dbReference type="PROSITE" id="PS51000">
    <property type="entry name" value="HTH_DEOR_2"/>
    <property type="match status" value="1"/>
</dbReference>
<organism evidence="5 6">
    <name type="scientific">Neiella marina</name>
    <dbReference type="NCBI Taxonomy" id="508461"/>
    <lineage>
        <taxon>Bacteria</taxon>
        <taxon>Pseudomonadati</taxon>
        <taxon>Pseudomonadota</taxon>
        <taxon>Gammaproteobacteria</taxon>
        <taxon>Alteromonadales</taxon>
        <taxon>Echinimonadaceae</taxon>
        <taxon>Neiella</taxon>
    </lineage>
</organism>
<dbReference type="SUPFAM" id="SSF46785">
    <property type="entry name" value="Winged helix' DNA-binding domain"/>
    <property type="match status" value="1"/>
</dbReference>
<sequence>MKAAERYTALRCPSQGFKVNARQSEILQLVSERKRIQVTELVDLMGVSGVTIRQDLNLLEQQGYLKRVHGAAVALQVDDVDARLEVRFDIKQALANKAAELVASNETVLIEGGSANALLARTLAERGDVSIITPSAYIAHLLRHSNANVILLGGVYQHQGESLVGPLTKLCIDNIHFSTAFLGVDGFHCDTGFTSRDMMRADVAATIVAKKRRNIVLTDSSKFGQIYSSTISQVSDITTVLTDAAVAQQDLDYLRLAGVEVILG</sequence>
<dbReference type="InterPro" id="IPR036388">
    <property type="entry name" value="WH-like_DNA-bd_sf"/>
</dbReference>
<dbReference type="AlphaFoldDB" id="A0A8J2U5P7"/>
<keyword evidence="6" id="KW-1185">Reference proteome</keyword>
<dbReference type="Pfam" id="PF08220">
    <property type="entry name" value="HTH_DeoR"/>
    <property type="match status" value="1"/>
</dbReference>
<name>A0A8J2U5P7_9GAMM</name>
<dbReference type="InterPro" id="IPR050313">
    <property type="entry name" value="Carb_Metab_HTH_regulators"/>
</dbReference>
<dbReference type="EMBL" id="BMDX01000010">
    <property type="protein sequence ID" value="GGA79618.1"/>
    <property type="molecule type" value="Genomic_DNA"/>
</dbReference>
<comment type="caution">
    <text evidence="5">The sequence shown here is derived from an EMBL/GenBank/DDBJ whole genome shotgun (WGS) entry which is preliminary data.</text>
</comment>
<dbReference type="InterPro" id="IPR014036">
    <property type="entry name" value="DeoR-like_C"/>
</dbReference>
<dbReference type="PRINTS" id="PR00037">
    <property type="entry name" value="HTHLACR"/>
</dbReference>
<gene>
    <name evidence="5" type="ORF">GCM10011369_21980</name>
</gene>
<dbReference type="PANTHER" id="PTHR30363">
    <property type="entry name" value="HTH-TYPE TRANSCRIPTIONAL REGULATOR SRLR-RELATED"/>
    <property type="match status" value="1"/>
</dbReference>
<dbReference type="Pfam" id="PF00455">
    <property type="entry name" value="DeoRC"/>
    <property type="match status" value="1"/>
</dbReference>
<dbReference type="GO" id="GO:0003677">
    <property type="term" value="F:DNA binding"/>
    <property type="evidence" value="ECO:0007669"/>
    <property type="project" value="UniProtKB-KW"/>
</dbReference>
<keyword evidence="1" id="KW-0805">Transcription regulation</keyword>
<keyword evidence="3" id="KW-0804">Transcription</keyword>